<feature type="domain" description="Methyltransferase" evidence="1">
    <location>
        <begin position="85"/>
        <end position="171"/>
    </location>
</feature>
<keyword evidence="2" id="KW-0808">Transferase</keyword>
<dbReference type="Proteomes" id="UP001154420">
    <property type="component" value="Unassembled WGS sequence"/>
</dbReference>
<dbReference type="CDD" id="cd02440">
    <property type="entry name" value="AdoMet_MTases"/>
    <property type="match status" value="1"/>
</dbReference>
<dbReference type="Pfam" id="PF13649">
    <property type="entry name" value="Methyltransf_25"/>
    <property type="match status" value="1"/>
</dbReference>
<proteinExistence type="predicted"/>
<dbReference type="EMBL" id="QZDT01000001">
    <property type="protein sequence ID" value="NBJ91361.1"/>
    <property type="molecule type" value="Genomic_DNA"/>
</dbReference>
<dbReference type="Gene3D" id="3.40.50.150">
    <property type="entry name" value="Vaccinia Virus protein VP39"/>
    <property type="match status" value="1"/>
</dbReference>
<evidence type="ECO:0000313" key="2">
    <source>
        <dbReference type="EMBL" id="NBJ91361.1"/>
    </source>
</evidence>
<comment type="caution">
    <text evidence="2">The sequence shown here is derived from an EMBL/GenBank/DDBJ whole genome shotgun (WGS) entry which is preliminary data.</text>
</comment>
<dbReference type="OrthoDB" id="152418at2"/>
<gene>
    <name evidence="2" type="ORF">D5281_01855</name>
</gene>
<dbReference type="GO" id="GO:0008168">
    <property type="term" value="F:methyltransferase activity"/>
    <property type="evidence" value="ECO:0007669"/>
    <property type="project" value="UniProtKB-KW"/>
</dbReference>
<dbReference type="InterPro" id="IPR029063">
    <property type="entry name" value="SAM-dependent_MTases_sf"/>
</dbReference>
<dbReference type="InterPro" id="IPR041698">
    <property type="entry name" value="Methyltransf_25"/>
</dbReference>
<dbReference type="GO" id="GO:0032259">
    <property type="term" value="P:methylation"/>
    <property type="evidence" value="ECO:0007669"/>
    <property type="project" value="UniProtKB-KW"/>
</dbReference>
<keyword evidence="2" id="KW-0489">Methyltransferase</keyword>
<dbReference type="RefSeq" id="WP_160558432.1">
    <property type="nucleotide sequence ID" value="NZ_QZDT01000001.1"/>
</dbReference>
<organism evidence="2 3">
    <name type="scientific">Parablautia muri</name>
    <dbReference type="NCBI Taxonomy" id="2320879"/>
    <lineage>
        <taxon>Bacteria</taxon>
        <taxon>Bacillati</taxon>
        <taxon>Bacillota</taxon>
        <taxon>Clostridia</taxon>
        <taxon>Lachnospirales</taxon>
        <taxon>Lachnospiraceae</taxon>
        <taxon>Parablautia</taxon>
    </lineage>
</organism>
<sequence length="219" mass="25746">MYFHSFKEFLYGLLKIFKEKRFFYSVKYLWWIVLDRIRGVDFVKNEGYEKIGTSQERSSVYQATRDNTYLYKIMKGIPIKDTDAILDLGCGKGYMLKIFSKYAFFKVGGVELSERLCEIANKNIRKEKLGKCIVYHADAAEFLEYDEYTHIYMFNPFPAIVMEKVMENIKKSILRVPRNMTIIYKGAFCHDIIVGNGVFELTDIVEGKTLSYYVYKSIL</sequence>
<dbReference type="SUPFAM" id="SSF53335">
    <property type="entry name" value="S-adenosyl-L-methionine-dependent methyltransferases"/>
    <property type="match status" value="1"/>
</dbReference>
<dbReference type="AlphaFoldDB" id="A0A9X5GQQ9"/>
<reference evidence="2" key="1">
    <citation type="submission" date="2018-09" db="EMBL/GenBank/DDBJ databases">
        <title>Murine metabolic-syndrome-specific gut microbial biobank.</title>
        <authorList>
            <person name="Liu C."/>
        </authorList>
    </citation>
    <scope>NUCLEOTIDE SEQUENCE</scope>
    <source>
        <strain evidence="2">D42-62</strain>
    </source>
</reference>
<protein>
    <submittedName>
        <fullName evidence="2">Class I SAM-dependent methyltransferase</fullName>
    </submittedName>
</protein>
<evidence type="ECO:0000259" key="1">
    <source>
        <dbReference type="Pfam" id="PF13649"/>
    </source>
</evidence>
<accession>A0A9X5GQQ9</accession>
<evidence type="ECO:0000313" key="3">
    <source>
        <dbReference type="Proteomes" id="UP001154420"/>
    </source>
</evidence>
<name>A0A9X5GQQ9_9FIRM</name>
<keyword evidence="3" id="KW-1185">Reference proteome</keyword>